<dbReference type="EMBL" id="JAULSU010000002">
    <property type="protein sequence ID" value="KAK0627187.1"/>
    <property type="molecule type" value="Genomic_DNA"/>
</dbReference>
<evidence type="ECO:0000313" key="3">
    <source>
        <dbReference type="Proteomes" id="UP001175000"/>
    </source>
</evidence>
<evidence type="ECO:0000256" key="1">
    <source>
        <dbReference type="SAM" id="MobiDB-lite"/>
    </source>
</evidence>
<comment type="caution">
    <text evidence="2">The sequence shown here is derived from an EMBL/GenBank/DDBJ whole genome shotgun (WGS) entry which is preliminary data.</text>
</comment>
<sequence length="350" mass="38170">MPFSISAGAEKLLDVTEFPPDHSPNRDSLDANATLRTCLLFLRLQHPELWPSDNTIYCAQKLRDVLSAPLVEKDASKSHILKVIAACKRELFDADTVWMVAYAQGGKLAITALHVVVPGHRADFLERMDTIHVEELTQLFAVLATIPPHKSFTGYIDLEITDHQVDRIGVPEPAALLTRRKSPSSHEGGDRAKRKKAKMGQGGDSSQPHKEAIKTQGSDGSSRTNADWIPSDPPSISNLAVLPDNIAPPHTHPQSPSADNHSHTVNGSLGTSLPLLPGASQYPNYLVEDPTARFMAMRDTLGTNPGVVFCTEGWRGRGTNMRRSVESKKLSGFSKLFQASFCNLVTKGTV</sequence>
<protein>
    <submittedName>
        <fullName evidence="2">Uncharacterized protein</fullName>
    </submittedName>
</protein>
<proteinExistence type="predicted"/>
<accession>A0AA40C6Q1</accession>
<organism evidence="2 3">
    <name type="scientific">Immersiella caudata</name>
    <dbReference type="NCBI Taxonomy" id="314043"/>
    <lineage>
        <taxon>Eukaryota</taxon>
        <taxon>Fungi</taxon>
        <taxon>Dikarya</taxon>
        <taxon>Ascomycota</taxon>
        <taxon>Pezizomycotina</taxon>
        <taxon>Sordariomycetes</taxon>
        <taxon>Sordariomycetidae</taxon>
        <taxon>Sordariales</taxon>
        <taxon>Lasiosphaeriaceae</taxon>
        <taxon>Immersiella</taxon>
    </lineage>
</organism>
<feature type="region of interest" description="Disordered" evidence="1">
    <location>
        <begin position="173"/>
        <end position="269"/>
    </location>
</feature>
<gene>
    <name evidence="2" type="ORF">B0T14DRAFT_563012</name>
</gene>
<name>A0AA40C6Q1_9PEZI</name>
<feature type="compositionally biased region" description="Polar residues" evidence="1">
    <location>
        <begin position="252"/>
        <end position="266"/>
    </location>
</feature>
<dbReference type="Proteomes" id="UP001175000">
    <property type="component" value="Unassembled WGS sequence"/>
</dbReference>
<dbReference type="AlphaFoldDB" id="A0AA40C6Q1"/>
<keyword evidence="3" id="KW-1185">Reference proteome</keyword>
<reference evidence="2" key="1">
    <citation type="submission" date="2023-06" db="EMBL/GenBank/DDBJ databases">
        <title>Genome-scale phylogeny and comparative genomics of the fungal order Sordariales.</title>
        <authorList>
            <consortium name="Lawrence Berkeley National Laboratory"/>
            <person name="Hensen N."/>
            <person name="Bonometti L."/>
            <person name="Westerberg I."/>
            <person name="Brannstrom I.O."/>
            <person name="Guillou S."/>
            <person name="Cros-Aarteil S."/>
            <person name="Calhoun S."/>
            <person name="Haridas S."/>
            <person name="Kuo A."/>
            <person name="Mondo S."/>
            <person name="Pangilinan J."/>
            <person name="Riley R."/>
            <person name="Labutti K."/>
            <person name="Andreopoulos B."/>
            <person name="Lipzen A."/>
            <person name="Chen C."/>
            <person name="Yanf M."/>
            <person name="Daum C."/>
            <person name="Ng V."/>
            <person name="Clum A."/>
            <person name="Steindorff A."/>
            <person name="Ohm R."/>
            <person name="Martin F."/>
            <person name="Silar P."/>
            <person name="Natvig D."/>
            <person name="Lalanne C."/>
            <person name="Gautier V."/>
            <person name="Ament-Velasquez S.L."/>
            <person name="Kruys A."/>
            <person name="Hutchinson M.I."/>
            <person name="Powell A.J."/>
            <person name="Barry K."/>
            <person name="Miller A.N."/>
            <person name="Grigoriev I.V."/>
            <person name="Debuchy R."/>
            <person name="Gladieux P."/>
            <person name="Thoren M.H."/>
            <person name="Johannesson H."/>
        </authorList>
    </citation>
    <scope>NUCLEOTIDE SEQUENCE</scope>
    <source>
        <strain evidence="2">CBS 606.72</strain>
    </source>
</reference>
<evidence type="ECO:0000313" key="2">
    <source>
        <dbReference type="EMBL" id="KAK0627187.1"/>
    </source>
</evidence>
<feature type="compositionally biased region" description="Polar residues" evidence="1">
    <location>
        <begin position="215"/>
        <end position="225"/>
    </location>
</feature>